<accession>A0A835B9K6</accession>
<dbReference type="OrthoDB" id="684228at2759"/>
<feature type="chain" id="PRO_5032878908" description="Bifunctional inhibitor/plant lipid transfer protein/seed storage helical domain-containing protein" evidence="5">
    <location>
        <begin position="21"/>
        <end position="194"/>
    </location>
</feature>
<dbReference type="InterPro" id="IPR016140">
    <property type="entry name" value="Bifunc_inhib/LTP/seed_store"/>
</dbReference>
<organism evidence="7 8">
    <name type="scientific">Digitaria exilis</name>
    <dbReference type="NCBI Taxonomy" id="1010633"/>
    <lineage>
        <taxon>Eukaryota</taxon>
        <taxon>Viridiplantae</taxon>
        <taxon>Streptophyta</taxon>
        <taxon>Embryophyta</taxon>
        <taxon>Tracheophyta</taxon>
        <taxon>Spermatophyta</taxon>
        <taxon>Magnoliopsida</taxon>
        <taxon>Liliopsida</taxon>
        <taxon>Poales</taxon>
        <taxon>Poaceae</taxon>
        <taxon>PACMAD clade</taxon>
        <taxon>Panicoideae</taxon>
        <taxon>Panicodae</taxon>
        <taxon>Paniceae</taxon>
        <taxon>Anthephorinae</taxon>
        <taxon>Digitaria</taxon>
    </lineage>
</organism>
<dbReference type="Pfam" id="PF14368">
    <property type="entry name" value="LTP_2"/>
    <property type="match status" value="1"/>
</dbReference>
<dbReference type="CDD" id="cd00010">
    <property type="entry name" value="AAI_LTSS"/>
    <property type="match status" value="1"/>
</dbReference>
<evidence type="ECO:0000256" key="3">
    <source>
        <dbReference type="ARBA" id="ARBA00023157"/>
    </source>
</evidence>
<feature type="signal peptide" evidence="5">
    <location>
        <begin position="1"/>
        <end position="20"/>
    </location>
</feature>
<dbReference type="SUPFAM" id="SSF47699">
    <property type="entry name" value="Bifunctional inhibitor/lipid-transfer protein/seed storage 2S albumin"/>
    <property type="match status" value="1"/>
</dbReference>
<sequence>MAPSNKQFLILLFVSFAVIAPNLPPLSATGAEAPAPSANAKVLHPEAEFSIPDLPIPALLPCPPLFPRIPLIPCYKAPSPPPPPSPEVKECRSSLKKLMPCTSFLTDKGVFAPSSECCAALDSFYEDGGVLTCLCHLTNGDIGQLLPAPLNRRRTGPLLIACDFQISPNKFYDVCNTLKDRIPPMDLPSPPPSA</sequence>
<evidence type="ECO:0000256" key="1">
    <source>
        <dbReference type="ARBA" id="ARBA00009748"/>
    </source>
</evidence>
<evidence type="ECO:0000313" key="8">
    <source>
        <dbReference type="Proteomes" id="UP000636709"/>
    </source>
</evidence>
<comment type="caution">
    <text evidence="7">The sequence shown here is derived from an EMBL/GenBank/DDBJ whole genome shotgun (WGS) entry which is preliminary data.</text>
</comment>
<proteinExistence type="inferred from homology"/>
<evidence type="ECO:0000256" key="5">
    <source>
        <dbReference type="SAM" id="SignalP"/>
    </source>
</evidence>
<evidence type="ECO:0000256" key="2">
    <source>
        <dbReference type="ARBA" id="ARBA00022729"/>
    </source>
</evidence>
<dbReference type="AlphaFoldDB" id="A0A835B9K6"/>
<dbReference type="PANTHER" id="PTHR33044">
    <property type="entry name" value="BIFUNCTIONAL INHIBITOR/LIPID-TRANSFER PROTEIN/SEED STORAGE 2S ALBUMIN SUPERFAMILY PROTEIN-RELATED"/>
    <property type="match status" value="1"/>
</dbReference>
<dbReference type="Proteomes" id="UP000636709">
    <property type="component" value="Unassembled WGS sequence"/>
</dbReference>
<evidence type="ECO:0000259" key="6">
    <source>
        <dbReference type="Pfam" id="PF14368"/>
    </source>
</evidence>
<keyword evidence="2 5" id="KW-0732">Signal</keyword>
<keyword evidence="4" id="KW-0325">Glycoprotein</keyword>
<gene>
    <name evidence="7" type="ORF">HU200_039501</name>
</gene>
<name>A0A835B9K6_9POAL</name>
<protein>
    <recommendedName>
        <fullName evidence="6">Bifunctional inhibitor/plant lipid transfer protein/seed storage helical domain-containing protein</fullName>
    </recommendedName>
</protein>
<comment type="similarity">
    <text evidence="1">Belongs to the plant LTP family.</text>
</comment>
<evidence type="ECO:0000313" key="7">
    <source>
        <dbReference type="EMBL" id="KAF8692673.1"/>
    </source>
</evidence>
<keyword evidence="8" id="KW-1185">Reference proteome</keyword>
<evidence type="ECO:0000256" key="4">
    <source>
        <dbReference type="ARBA" id="ARBA00023180"/>
    </source>
</evidence>
<dbReference type="InterPro" id="IPR043325">
    <property type="entry name" value="LTSS"/>
</dbReference>
<keyword evidence="3" id="KW-1015">Disulfide bond</keyword>
<feature type="domain" description="Bifunctional inhibitor/plant lipid transfer protein/seed storage helical" evidence="6">
    <location>
        <begin position="82"/>
        <end position="168"/>
    </location>
</feature>
<dbReference type="InterPro" id="IPR036312">
    <property type="entry name" value="Bifun_inhib/LTP/seed_sf"/>
</dbReference>
<reference evidence="7" key="1">
    <citation type="submission" date="2020-07" db="EMBL/GenBank/DDBJ databases">
        <title>Genome sequence and genetic diversity analysis of an under-domesticated orphan crop, white fonio (Digitaria exilis).</title>
        <authorList>
            <person name="Bennetzen J.L."/>
            <person name="Chen S."/>
            <person name="Ma X."/>
            <person name="Wang X."/>
            <person name="Yssel A.E.J."/>
            <person name="Chaluvadi S.R."/>
            <person name="Johnson M."/>
            <person name="Gangashetty P."/>
            <person name="Hamidou F."/>
            <person name="Sanogo M.D."/>
            <person name="Zwaenepoel A."/>
            <person name="Wallace J."/>
            <person name="Van De Peer Y."/>
            <person name="Van Deynze A."/>
        </authorList>
    </citation>
    <scope>NUCLEOTIDE SEQUENCE</scope>
    <source>
        <tissue evidence="7">Leaves</tissue>
    </source>
</reference>
<dbReference type="Gene3D" id="1.10.110.10">
    <property type="entry name" value="Plant lipid-transfer and hydrophobic proteins"/>
    <property type="match status" value="1"/>
</dbReference>
<dbReference type="EMBL" id="JACEFO010001934">
    <property type="protein sequence ID" value="KAF8692673.1"/>
    <property type="molecule type" value="Genomic_DNA"/>
</dbReference>